<accession>A0A9X1Y2F2</accession>
<comment type="caution">
    <text evidence="3">The sequence shown here is derived from an EMBL/GenBank/DDBJ whole genome shotgun (WGS) entry which is preliminary data.</text>
</comment>
<organism evidence="3 4">
    <name type="scientific">Paenibacillus mellifer</name>
    <dbReference type="NCBI Taxonomy" id="2937794"/>
    <lineage>
        <taxon>Bacteria</taxon>
        <taxon>Bacillati</taxon>
        <taxon>Bacillota</taxon>
        <taxon>Bacilli</taxon>
        <taxon>Bacillales</taxon>
        <taxon>Paenibacillaceae</taxon>
        <taxon>Paenibacillus</taxon>
    </lineage>
</organism>
<dbReference type="Pfam" id="PF01381">
    <property type="entry name" value="HTH_3"/>
    <property type="match status" value="1"/>
</dbReference>
<dbReference type="InterPro" id="IPR050807">
    <property type="entry name" value="TransReg_Diox_bact_type"/>
</dbReference>
<dbReference type="SUPFAM" id="SSF47413">
    <property type="entry name" value="lambda repressor-like DNA-binding domains"/>
    <property type="match status" value="1"/>
</dbReference>
<dbReference type="InterPro" id="IPR010982">
    <property type="entry name" value="Lambda_DNA-bd_dom_sf"/>
</dbReference>
<dbReference type="GO" id="GO:0003677">
    <property type="term" value="F:DNA binding"/>
    <property type="evidence" value="ECO:0007669"/>
    <property type="project" value="UniProtKB-KW"/>
</dbReference>
<sequence length="109" mass="12881">MEVAKQVGKNVRYYRKLKGLTQEQLAESTETYGSYIGRLERGEQNVQLETLHKIADALQISVYALFRNPGYDELRDQTWIWQIVQLLQEQPAEEQARAYRVLKEMFRSK</sequence>
<dbReference type="InterPro" id="IPR001387">
    <property type="entry name" value="Cro/C1-type_HTH"/>
</dbReference>
<gene>
    <name evidence="3" type="ORF">M0651_12925</name>
</gene>
<dbReference type="Gene3D" id="1.10.260.40">
    <property type="entry name" value="lambda repressor-like DNA-binding domains"/>
    <property type="match status" value="1"/>
</dbReference>
<evidence type="ECO:0000256" key="1">
    <source>
        <dbReference type="ARBA" id="ARBA00023125"/>
    </source>
</evidence>
<keyword evidence="4" id="KW-1185">Reference proteome</keyword>
<dbReference type="Proteomes" id="UP001139534">
    <property type="component" value="Unassembled WGS sequence"/>
</dbReference>
<dbReference type="SMART" id="SM00530">
    <property type="entry name" value="HTH_XRE"/>
    <property type="match status" value="1"/>
</dbReference>
<evidence type="ECO:0000313" key="3">
    <source>
        <dbReference type="EMBL" id="MCK8488078.1"/>
    </source>
</evidence>
<dbReference type="GO" id="GO:0003700">
    <property type="term" value="F:DNA-binding transcription factor activity"/>
    <property type="evidence" value="ECO:0007669"/>
    <property type="project" value="TreeGrafter"/>
</dbReference>
<dbReference type="PANTHER" id="PTHR46797:SF1">
    <property type="entry name" value="METHYLPHOSPHONATE SYNTHASE"/>
    <property type="match status" value="1"/>
</dbReference>
<dbReference type="AlphaFoldDB" id="A0A9X1Y2F2"/>
<dbReference type="GO" id="GO:0005829">
    <property type="term" value="C:cytosol"/>
    <property type="evidence" value="ECO:0007669"/>
    <property type="project" value="TreeGrafter"/>
</dbReference>
<dbReference type="PROSITE" id="PS50943">
    <property type="entry name" value="HTH_CROC1"/>
    <property type="match status" value="1"/>
</dbReference>
<feature type="domain" description="HTH cro/C1-type" evidence="2">
    <location>
        <begin position="11"/>
        <end position="65"/>
    </location>
</feature>
<dbReference type="RefSeq" id="WP_248552149.1">
    <property type="nucleotide sequence ID" value="NZ_JALPRK010000010.1"/>
</dbReference>
<name>A0A9X1Y2F2_9BACL</name>
<keyword evidence="1" id="KW-0238">DNA-binding</keyword>
<evidence type="ECO:0000313" key="4">
    <source>
        <dbReference type="Proteomes" id="UP001139534"/>
    </source>
</evidence>
<dbReference type="PANTHER" id="PTHR46797">
    <property type="entry name" value="HTH-TYPE TRANSCRIPTIONAL REGULATOR"/>
    <property type="match status" value="1"/>
</dbReference>
<proteinExistence type="predicted"/>
<dbReference type="CDD" id="cd00093">
    <property type="entry name" value="HTH_XRE"/>
    <property type="match status" value="1"/>
</dbReference>
<dbReference type="EMBL" id="JALPRK010000010">
    <property type="protein sequence ID" value="MCK8488078.1"/>
    <property type="molecule type" value="Genomic_DNA"/>
</dbReference>
<evidence type="ECO:0000259" key="2">
    <source>
        <dbReference type="PROSITE" id="PS50943"/>
    </source>
</evidence>
<reference evidence="3" key="1">
    <citation type="submission" date="2022-04" db="EMBL/GenBank/DDBJ databases">
        <authorList>
            <person name="Seo M.-J."/>
        </authorList>
    </citation>
    <scope>NUCLEOTIDE SEQUENCE</scope>
    <source>
        <strain evidence="3">MBLB2552</strain>
    </source>
</reference>
<protein>
    <submittedName>
        <fullName evidence="3">Helix-turn-helix domain-containing protein</fullName>
    </submittedName>
</protein>